<name>A0ABV7JQR3_9ALTE</name>
<sequence length="781" mass="89300">MSTEQEIIKKHQPVIRALIPYQQQGRLLEGLNRFSSRLNAQARQVIKEEVIRLTSQTDAPADNSAFAQFPVKRFSHFGIEMTLDKVGTEILKKETARYMEQYTVGVFESITNSAHYQGLVQRKLREKIINAFTVQTQSYQDIQFNNDLSVTPNFSVATQAYQNGRTVAVVALSATQLTIACTRSPKFTSVTDIPVIFPHIAGLCSATEVIHFDYVRVEFNAASQRHHAVLQLAEQDQHWQAVFQQYLNRVMLRLPLERDLEIERSMQALDRDRIVQNSPWLPVLMKQDGARLTPRMVLMTPVNTQRNPAYRSKQLLPGKTALQRILKELSAFNEAFVLRLTITKRGSDPVSLCTTVRQLERQNLLANFVQLGLEHESLELWQYRLAKVSRGSQETARILQDMSHQDHNDILSMGHILYIRSINEALGPLQLLSQPDKAKLPRQYIDHDSQYPLHFVMNEDIDRRKQPRFRIETDAQVKVSLMSSYAATVRDFSLGGIQLQIHDCHEAVLPPEVKVSIVDFKLKSQRYKVLDYNQQTGVLRLLAIATDNTSKVLKKLSSGSSLQSSIENIMLRQSLYFRYMWEVVSRHYPNAALQVVTGRQMIHRMKTLYTTQQNNDLHPFAVCDHNAPLHGFFADMGKSPPDSSVLRRLLQQAERYHLAIHCERKADNKLINLTQVQCFESSLRYKIKQSLEEEETQLYVAGIECQKNESVSTPMSKQRLALLSRIDLEVYEKLQALQQNYSHVIHIIDLSALLNSFIKTGIVPDPAKENAEAAASTNKVT</sequence>
<gene>
    <name evidence="1" type="ORF">ACFOEW_01170</name>
</gene>
<evidence type="ECO:0000313" key="2">
    <source>
        <dbReference type="Proteomes" id="UP001595477"/>
    </source>
</evidence>
<reference evidence="2" key="1">
    <citation type="journal article" date="2019" name="Int. J. Syst. Evol. Microbiol.">
        <title>The Global Catalogue of Microorganisms (GCM) 10K type strain sequencing project: providing services to taxonomists for standard genome sequencing and annotation.</title>
        <authorList>
            <consortium name="The Broad Institute Genomics Platform"/>
            <consortium name="The Broad Institute Genome Sequencing Center for Infectious Disease"/>
            <person name="Wu L."/>
            <person name="Ma J."/>
        </authorList>
    </citation>
    <scope>NUCLEOTIDE SEQUENCE [LARGE SCALE GENOMIC DNA]</scope>
    <source>
        <strain evidence="2">KCTC 52449</strain>
    </source>
</reference>
<dbReference type="RefSeq" id="WP_164464693.1">
    <property type="nucleotide sequence ID" value="NZ_JBHRSX010000005.1"/>
</dbReference>
<proteinExistence type="predicted"/>
<organism evidence="1 2">
    <name type="scientific">Alteromonas oceani</name>
    <dbReference type="NCBI Taxonomy" id="2071609"/>
    <lineage>
        <taxon>Bacteria</taxon>
        <taxon>Pseudomonadati</taxon>
        <taxon>Pseudomonadota</taxon>
        <taxon>Gammaproteobacteria</taxon>
        <taxon>Alteromonadales</taxon>
        <taxon>Alteromonadaceae</taxon>
        <taxon>Alteromonas/Salinimonas group</taxon>
        <taxon>Alteromonas</taxon>
    </lineage>
</organism>
<keyword evidence="2" id="KW-1185">Reference proteome</keyword>
<accession>A0ABV7JQR3</accession>
<comment type="caution">
    <text evidence="1">The sequence shown here is derived from an EMBL/GenBank/DDBJ whole genome shotgun (WGS) entry which is preliminary data.</text>
</comment>
<dbReference type="EMBL" id="JBHRSX010000005">
    <property type="protein sequence ID" value="MFC3200430.1"/>
    <property type="molecule type" value="Genomic_DNA"/>
</dbReference>
<dbReference type="SUPFAM" id="SSF141371">
    <property type="entry name" value="PilZ domain-like"/>
    <property type="match status" value="1"/>
</dbReference>
<evidence type="ECO:0000313" key="1">
    <source>
        <dbReference type="EMBL" id="MFC3200430.1"/>
    </source>
</evidence>
<dbReference type="Proteomes" id="UP001595477">
    <property type="component" value="Unassembled WGS sequence"/>
</dbReference>
<protein>
    <submittedName>
        <fullName evidence="1">PilZ domain-containing protein</fullName>
    </submittedName>
</protein>